<reference evidence="2" key="1">
    <citation type="submission" date="2016-11" db="UniProtKB">
        <authorList>
            <consortium name="WormBaseParasite"/>
        </authorList>
    </citation>
    <scope>IDENTIFICATION</scope>
</reference>
<name>A0A1I7TTX8_9PELO</name>
<sequence length="162" mass="18712">MSISVPLTFSDSEESIILTDREVISKFPILVRAIESEHPEWATKECRLTSSIPLPFKKNAAEFLFTFVSKFKPVDQDSNDLNIDDYKEANEMKLEELGDILELSNFMECQTFMKIMGFVIAQKLNEMRVEDVAQFLGLECFEEQNIFDENDGWIHPAEANFQ</sequence>
<dbReference type="Proteomes" id="UP000095282">
    <property type="component" value="Unplaced"/>
</dbReference>
<evidence type="ECO:0000313" key="1">
    <source>
        <dbReference type="Proteomes" id="UP000095282"/>
    </source>
</evidence>
<accession>A0A1I7TTX8</accession>
<keyword evidence="1" id="KW-1185">Reference proteome</keyword>
<dbReference type="InterPro" id="IPR011333">
    <property type="entry name" value="SKP1/BTB/POZ_sf"/>
</dbReference>
<organism evidence="1 2">
    <name type="scientific">Caenorhabditis tropicalis</name>
    <dbReference type="NCBI Taxonomy" id="1561998"/>
    <lineage>
        <taxon>Eukaryota</taxon>
        <taxon>Metazoa</taxon>
        <taxon>Ecdysozoa</taxon>
        <taxon>Nematoda</taxon>
        <taxon>Chromadorea</taxon>
        <taxon>Rhabditida</taxon>
        <taxon>Rhabditina</taxon>
        <taxon>Rhabditomorpha</taxon>
        <taxon>Rhabditoidea</taxon>
        <taxon>Rhabditidae</taxon>
        <taxon>Peloderinae</taxon>
        <taxon>Caenorhabditis</taxon>
    </lineage>
</organism>
<protein>
    <submittedName>
        <fullName evidence="2">Skp1 domain-containing protein</fullName>
    </submittedName>
</protein>
<dbReference type="WBParaSite" id="Csp11.Scaffold629.g11747.t1">
    <property type="protein sequence ID" value="Csp11.Scaffold629.g11747.t1"/>
    <property type="gene ID" value="Csp11.Scaffold629.g11747"/>
</dbReference>
<dbReference type="AlphaFoldDB" id="A0A1I7TTX8"/>
<dbReference type="STRING" id="1561998.A0A1I7TTX8"/>
<dbReference type="PANTHER" id="PTHR37964">
    <property type="entry name" value="SUPPRESSOR"/>
    <property type="match status" value="1"/>
</dbReference>
<proteinExistence type="predicted"/>
<dbReference type="PANTHER" id="PTHR37964:SF1">
    <property type="entry name" value="SUPPRESSOR-RELATED"/>
    <property type="match status" value="1"/>
</dbReference>
<dbReference type="Gene3D" id="3.30.710.10">
    <property type="entry name" value="Potassium Channel Kv1.1, Chain A"/>
    <property type="match status" value="1"/>
</dbReference>
<evidence type="ECO:0000313" key="2">
    <source>
        <dbReference type="WBParaSite" id="Csp11.Scaffold629.g11747.t1"/>
    </source>
</evidence>